<evidence type="ECO:0000313" key="2">
    <source>
        <dbReference type="EMBL" id="MEY8763928.1"/>
    </source>
</evidence>
<protein>
    <recommendedName>
        <fullName evidence="4">PepSY domain-containing protein</fullName>
    </recommendedName>
</protein>
<gene>
    <name evidence="2" type="ORF">AB8S09_09795</name>
</gene>
<dbReference type="EMBL" id="JBGFFE010000013">
    <property type="protein sequence ID" value="MEY8763928.1"/>
    <property type="molecule type" value="Genomic_DNA"/>
</dbReference>
<evidence type="ECO:0000313" key="3">
    <source>
        <dbReference type="Proteomes" id="UP001565220"/>
    </source>
</evidence>
<dbReference type="RefSeq" id="WP_294180784.1">
    <property type="nucleotide sequence ID" value="NZ_JBGFFE010000013.1"/>
</dbReference>
<evidence type="ECO:0000256" key="1">
    <source>
        <dbReference type="SAM" id="MobiDB-lite"/>
    </source>
</evidence>
<name>A0ABV4DXQ1_9CLOT</name>
<comment type="caution">
    <text evidence="2">The sequence shown here is derived from an EMBL/GenBank/DDBJ whole genome shotgun (WGS) entry which is preliminary data.</text>
</comment>
<dbReference type="Proteomes" id="UP001565220">
    <property type="component" value="Unassembled WGS sequence"/>
</dbReference>
<feature type="compositionally biased region" description="Polar residues" evidence="1">
    <location>
        <begin position="52"/>
        <end position="82"/>
    </location>
</feature>
<feature type="region of interest" description="Disordered" evidence="1">
    <location>
        <begin position="37"/>
        <end position="82"/>
    </location>
</feature>
<keyword evidence="3" id="KW-1185">Reference proteome</keyword>
<sequence>MKSGKYKKVCGIISVILLAAICFGVYEYKIAGHNSSGENTAYRAKTDKKTGQETSYGKSTYTDNGNTVKNKNRISSTSQKNITTEQAVKKAAECYENKNENTRFVFDHEDVRDNVPYYVIQVFDSMEDHSATSDWYYINEKNGRAYKLDLGQNRLIPVN</sequence>
<proteinExistence type="predicted"/>
<accession>A0ABV4DXQ1</accession>
<reference evidence="2 3" key="1">
    <citation type="submission" date="2024-08" db="EMBL/GenBank/DDBJ databases">
        <title>Clostridium lapicellarii sp. nov., and Clostridium renhuaiense sp. nov., two species isolated from the mud in a fermentation cellar used for producing sauce-flavour Chinese liquors.</title>
        <authorList>
            <person name="Yang F."/>
            <person name="Wang H."/>
            <person name="Chen L.Q."/>
            <person name="Zhou N."/>
            <person name="Lu J.J."/>
            <person name="Pu X.X."/>
            <person name="Wan B."/>
            <person name="Wang L."/>
            <person name="Liu S.J."/>
        </authorList>
    </citation>
    <scope>NUCLEOTIDE SEQUENCE [LARGE SCALE GENOMIC DNA]</scope>
    <source>
        <strain evidence="2 3">MT-113</strain>
    </source>
</reference>
<organism evidence="2 3">
    <name type="scientific">Clostridium lapidicellarium</name>
    <dbReference type="NCBI Taxonomy" id="3240931"/>
    <lineage>
        <taxon>Bacteria</taxon>
        <taxon>Bacillati</taxon>
        <taxon>Bacillota</taxon>
        <taxon>Clostridia</taxon>
        <taxon>Eubacteriales</taxon>
        <taxon>Clostridiaceae</taxon>
        <taxon>Clostridium</taxon>
    </lineage>
</organism>
<evidence type="ECO:0008006" key="4">
    <source>
        <dbReference type="Google" id="ProtNLM"/>
    </source>
</evidence>